<evidence type="ECO:0000313" key="1">
    <source>
        <dbReference type="EMBL" id="SDF24745.1"/>
    </source>
</evidence>
<dbReference type="RefSeq" id="WP_162272913.1">
    <property type="nucleotide sequence ID" value="NZ_FNCA01000001.1"/>
</dbReference>
<reference evidence="1 2" key="1">
    <citation type="submission" date="2016-10" db="EMBL/GenBank/DDBJ databases">
        <authorList>
            <person name="Varghese N."/>
            <person name="Submissions S."/>
        </authorList>
    </citation>
    <scope>NUCLEOTIDE SEQUENCE [LARGE SCALE GENOMIC DNA]</scope>
    <source>
        <strain evidence="1 2">PL 12/M</strain>
    </source>
</reference>
<proteinExistence type="predicted"/>
<gene>
    <name evidence="1" type="ORF">SAMN04488589_0109</name>
</gene>
<keyword evidence="2" id="KW-1185">Reference proteome</keyword>
<accession>A0A7Z7AX95</accession>
<organism evidence="1 2">
    <name type="scientific">Methanolobus vulcani</name>
    <dbReference type="NCBI Taxonomy" id="38026"/>
    <lineage>
        <taxon>Archaea</taxon>
        <taxon>Methanobacteriati</taxon>
        <taxon>Methanobacteriota</taxon>
        <taxon>Stenosarchaea group</taxon>
        <taxon>Methanomicrobia</taxon>
        <taxon>Methanosarcinales</taxon>
        <taxon>Methanosarcinaceae</taxon>
        <taxon>Methanolobus</taxon>
    </lineage>
</organism>
<protein>
    <submittedName>
        <fullName evidence="1">WbqC-like protein family protein</fullName>
    </submittedName>
</protein>
<dbReference type="Proteomes" id="UP000199259">
    <property type="component" value="Unassembled WGS sequence"/>
</dbReference>
<dbReference type="Pfam" id="PF08889">
    <property type="entry name" value="WbqC"/>
    <property type="match status" value="1"/>
</dbReference>
<evidence type="ECO:0000313" key="2">
    <source>
        <dbReference type="Proteomes" id="UP000199259"/>
    </source>
</evidence>
<comment type="caution">
    <text evidence="1">The sequence shown here is derived from an EMBL/GenBank/DDBJ whole genome shotgun (WGS) entry which is preliminary data.</text>
</comment>
<dbReference type="EMBL" id="FNCA01000001">
    <property type="protein sequence ID" value="SDF24745.1"/>
    <property type="molecule type" value="Genomic_DNA"/>
</dbReference>
<dbReference type="AlphaFoldDB" id="A0A7Z7AX95"/>
<name>A0A7Z7AX95_9EURY</name>
<sequence>MIVGIHQPNYLPYLGFFDKMLKSDVFIIYDDAQFNKSDFQHRNRIKIFNGSKWLTVPVSKKHIPINEIKIKNDFLIKGIKWNDDHFNQIYSNYSKSACFEKYINGLKDIYENEYELLVDLNIELIRFMMDSFSIKKEIILSSEFGFNTTSSTKIVDLVKAVGGDTYLSGPTGKNYMDLNVFSNSEINVVFQTFVHPQYKQQYMGFLPNMSSIDALLNGYRFDYFE</sequence>
<dbReference type="OrthoDB" id="199543at2157"/>
<dbReference type="InterPro" id="IPR014985">
    <property type="entry name" value="WbqC"/>
</dbReference>